<protein>
    <submittedName>
        <fullName evidence="1">Uncharacterized protein</fullName>
    </submittedName>
</protein>
<keyword evidence="2" id="KW-1185">Reference proteome</keyword>
<gene>
    <name evidence="1" type="ORF">MuYL_3351</name>
</gene>
<name>A0A223NZI3_9SPHI</name>
<accession>A0A223NZI3</accession>
<sequence length="46" mass="5220">MNQGERVGLDIKVIYSFVGIVPNNLNEAFALENQFITSLRVIDFSF</sequence>
<evidence type="ECO:0000313" key="2">
    <source>
        <dbReference type="Proteomes" id="UP000215002"/>
    </source>
</evidence>
<dbReference type="EMBL" id="CP022743">
    <property type="protein sequence ID" value="ASU35236.1"/>
    <property type="molecule type" value="Genomic_DNA"/>
</dbReference>
<dbReference type="KEGG" id="muc:MuYL_3351"/>
<dbReference type="Proteomes" id="UP000215002">
    <property type="component" value="Chromosome"/>
</dbReference>
<organism evidence="1 2">
    <name type="scientific">Mucilaginibacter xinganensis</name>
    <dbReference type="NCBI Taxonomy" id="1234841"/>
    <lineage>
        <taxon>Bacteria</taxon>
        <taxon>Pseudomonadati</taxon>
        <taxon>Bacteroidota</taxon>
        <taxon>Sphingobacteriia</taxon>
        <taxon>Sphingobacteriales</taxon>
        <taxon>Sphingobacteriaceae</taxon>
        <taxon>Mucilaginibacter</taxon>
    </lineage>
</organism>
<dbReference type="AlphaFoldDB" id="A0A223NZI3"/>
<proteinExistence type="predicted"/>
<reference evidence="1 2" key="1">
    <citation type="submission" date="2017-08" db="EMBL/GenBank/DDBJ databases">
        <title>Complete genome sequence of Mucilaginibacter sp. strain BJC16-A31.</title>
        <authorList>
            <consortium name="Henan University of Science and Technology"/>
            <person name="You X."/>
        </authorList>
    </citation>
    <scope>NUCLEOTIDE SEQUENCE [LARGE SCALE GENOMIC DNA]</scope>
    <source>
        <strain evidence="1 2">BJC16-A31</strain>
    </source>
</reference>
<evidence type="ECO:0000313" key="1">
    <source>
        <dbReference type="EMBL" id="ASU35236.1"/>
    </source>
</evidence>